<dbReference type="GO" id="GO:0006397">
    <property type="term" value="P:mRNA processing"/>
    <property type="evidence" value="ECO:0007669"/>
    <property type="project" value="UniProtKB-KW"/>
</dbReference>
<dbReference type="SUPFAM" id="SSF50729">
    <property type="entry name" value="PH domain-like"/>
    <property type="match status" value="1"/>
</dbReference>
<gene>
    <name evidence="6" type="ORF">P167DRAFT_565835</name>
</gene>
<evidence type="ECO:0000256" key="4">
    <source>
        <dbReference type="ARBA" id="ARBA00022664"/>
    </source>
</evidence>
<protein>
    <submittedName>
        <fullName evidence="6">PH domain-like protein</fullName>
    </submittedName>
</protein>
<dbReference type="InterPro" id="IPR011993">
    <property type="entry name" value="PH-like_dom_sf"/>
</dbReference>
<organism evidence="6 7">
    <name type="scientific">Morchella conica CCBAS932</name>
    <dbReference type="NCBI Taxonomy" id="1392247"/>
    <lineage>
        <taxon>Eukaryota</taxon>
        <taxon>Fungi</taxon>
        <taxon>Dikarya</taxon>
        <taxon>Ascomycota</taxon>
        <taxon>Pezizomycotina</taxon>
        <taxon>Pezizomycetes</taxon>
        <taxon>Pezizales</taxon>
        <taxon>Morchellaceae</taxon>
        <taxon>Morchella</taxon>
    </lineage>
</organism>
<keyword evidence="7" id="KW-1185">Reference proteome</keyword>
<dbReference type="Gene3D" id="2.30.29.30">
    <property type="entry name" value="Pleckstrin-homology domain (PH domain)/Phosphotyrosine-binding domain (PTB)"/>
    <property type="match status" value="1"/>
</dbReference>
<evidence type="ECO:0000313" key="6">
    <source>
        <dbReference type="EMBL" id="RPB11491.1"/>
    </source>
</evidence>
<sequence length="305" mass="34001">MAPRTPTDVNYAVLRRYLPRLHEILTIATYAHIYIWSSTSNSWSKAGFEGSLFLVSLNPPLPTPEDPIPKTEEYMLFLLNRCSLNNWHYKLRDPDDIDLESGEICVLRANEPIQRDNGAAANGNGSGSGTEDEVAYGLFIFSESGTSTAEDKEKFLKMTKECATTFQATSAAAAIPTPVPQPEPQQQQTQAGRSISVLELFQQRGIQQLQEPLQHQHQQSMQQQQGYYPQSGWGYQETGLGGQQIAPQQMPPQHLAQQQWQQQWQPQPQVSYEQPINTGMGASGGGVDLLSLFQNAKYRDSSGQN</sequence>
<dbReference type="GO" id="GO:0000932">
    <property type="term" value="C:P-body"/>
    <property type="evidence" value="ECO:0007669"/>
    <property type="project" value="TreeGrafter"/>
</dbReference>
<proteinExistence type="inferred from homology"/>
<dbReference type="InterPro" id="IPR010334">
    <property type="entry name" value="Dcp1"/>
</dbReference>
<dbReference type="STRING" id="1392247.A0A3N4KT27"/>
<dbReference type="InParanoid" id="A0A3N4KT27"/>
<evidence type="ECO:0000256" key="2">
    <source>
        <dbReference type="ARBA" id="ARBA00008778"/>
    </source>
</evidence>
<dbReference type="PANTHER" id="PTHR16290">
    <property type="entry name" value="TRANSCRIPTION FACTOR SMIF DECAPPING ENZYME DCP1"/>
    <property type="match status" value="1"/>
</dbReference>
<comment type="subcellular location">
    <subcellularLocation>
        <location evidence="1">Cytoplasm</location>
    </subcellularLocation>
</comment>
<dbReference type="OrthoDB" id="440673at2759"/>
<dbReference type="GO" id="GO:0003729">
    <property type="term" value="F:mRNA binding"/>
    <property type="evidence" value="ECO:0007669"/>
    <property type="project" value="TreeGrafter"/>
</dbReference>
<dbReference type="Pfam" id="PF06058">
    <property type="entry name" value="DCP1"/>
    <property type="match status" value="1"/>
</dbReference>
<dbReference type="GO" id="GO:0031087">
    <property type="term" value="P:deadenylation-independent decapping of nuclear-transcribed mRNA"/>
    <property type="evidence" value="ECO:0007669"/>
    <property type="project" value="TreeGrafter"/>
</dbReference>
<reference evidence="6 7" key="1">
    <citation type="journal article" date="2018" name="Nat. Ecol. Evol.">
        <title>Pezizomycetes genomes reveal the molecular basis of ectomycorrhizal truffle lifestyle.</title>
        <authorList>
            <person name="Murat C."/>
            <person name="Payen T."/>
            <person name="Noel B."/>
            <person name="Kuo A."/>
            <person name="Morin E."/>
            <person name="Chen J."/>
            <person name="Kohler A."/>
            <person name="Krizsan K."/>
            <person name="Balestrini R."/>
            <person name="Da Silva C."/>
            <person name="Montanini B."/>
            <person name="Hainaut M."/>
            <person name="Levati E."/>
            <person name="Barry K.W."/>
            <person name="Belfiori B."/>
            <person name="Cichocki N."/>
            <person name="Clum A."/>
            <person name="Dockter R.B."/>
            <person name="Fauchery L."/>
            <person name="Guy J."/>
            <person name="Iotti M."/>
            <person name="Le Tacon F."/>
            <person name="Lindquist E.A."/>
            <person name="Lipzen A."/>
            <person name="Malagnac F."/>
            <person name="Mello A."/>
            <person name="Molinier V."/>
            <person name="Miyauchi S."/>
            <person name="Poulain J."/>
            <person name="Riccioni C."/>
            <person name="Rubini A."/>
            <person name="Sitrit Y."/>
            <person name="Splivallo R."/>
            <person name="Traeger S."/>
            <person name="Wang M."/>
            <person name="Zifcakova L."/>
            <person name="Wipf D."/>
            <person name="Zambonelli A."/>
            <person name="Paolocci F."/>
            <person name="Nowrousian M."/>
            <person name="Ottonello S."/>
            <person name="Baldrian P."/>
            <person name="Spatafora J.W."/>
            <person name="Henrissat B."/>
            <person name="Nagy L.G."/>
            <person name="Aury J.M."/>
            <person name="Wincker P."/>
            <person name="Grigoriev I.V."/>
            <person name="Bonfante P."/>
            <person name="Martin F.M."/>
        </authorList>
    </citation>
    <scope>NUCLEOTIDE SEQUENCE [LARGE SCALE GENOMIC DNA]</scope>
    <source>
        <strain evidence="6 7">CCBAS932</strain>
    </source>
</reference>
<dbReference type="Proteomes" id="UP000277580">
    <property type="component" value="Unassembled WGS sequence"/>
</dbReference>
<accession>A0A3N4KT27</accession>
<dbReference type="PANTHER" id="PTHR16290:SF0">
    <property type="entry name" value="DECAPPING PROTEIN 1, ISOFORM A"/>
    <property type="match status" value="1"/>
</dbReference>
<evidence type="ECO:0000313" key="7">
    <source>
        <dbReference type="Proteomes" id="UP000277580"/>
    </source>
</evidence>
<dbReference type="GO" id="GO:0008047">
    <property type="term" value="F:enzyme activator activity"/>
    <property type="evidence" value="ECO:0007669"/>
    <property type="project" value="InterPro"/>
</dbReference>
<dbReference type="AlphaFoldDB" id="A0A3N4KT27"/>
<keyword evidence="4" id="KW-0507">mRNA processing</keyword>
<name>A0A3N4KT27_9PEZI</name>
<dbReference type="EMBL" id="ML119135">
    <property type="protein sequence ID" value="RPB11491.1"/>
    <property type="molecule type" value="Genomic_DNA"/>
</dbReference>
<evidence type="ECO:0000256" key="5">
    <source>
        <dbReference type="SAM" id="MobiDB-lite"/>
    </source>
</evidence>
<evidence type="ECO:0000256" key="3">
    <source>
        <dbReference type="ARBA" id="ARBA00022490"/>
    </source>
</evidence>
<keyword evidence="3" id="KW-0963">Cytoplasm</keyword>
<comment type="similarity">
    <text evidence="2">Belongs to the DCP1 family.</text>
</comment>
<feature type="region of interest" description="Disordered" evidence="5">
    <location>
        <begin position="263"/>
        <end position="285"/>
    </location>
</feature>
<evidence type="ECO:0000256" key="1">
    <source>
        <dbReference type="ARBA" id="ARBA00004496"/>
    </source>
</evidence>
<dbReference type="GO" id="GO:0000290">
    <property type="term" value="P:deadenylation-dependent decapping of nuclear-transcribed mRNA"/>
    <property type="evidence" value="ECO:0007669"/>
    <property type="project" value="InterPro"/>
</dbReference>